<feature type="domain" description="Ketosynthase family 3 (KS3)" evidence="9">
    <location>
        <begin position="1"/>
        <end position="431"/>
    </location>
</feature>
<dbReference type="PANTHER" id="PTHR11712:SF336">
    <property type="entry name" value="3-OXOACYL-[ACYL-CARRIER-PROTEIN] SYNTHASE, MITOCHONDRIAL"/>
    <property type="match status" value="1"/>
</dbReference>
<dbReference type="OrthoDB" id="4251012at2759"/>
<dbReference type="Pfam" id="PF00109">
    <property type="entry name" value="ketoacyl-synt"/>
    <property type="match status" value="1"/>
</dbReference>
<comment type="catalytic activity">
    <reaction evidence="7">
        <text>acetyl-CoA + n malonyl-CoA + 2n NADPH + 4n H(+) = a long-chain-acyl-CoA + n CoA + n CO2 + 2n NADP(+).</text>
        <dbReference type="EC" id="2.3.1.86"/>
    </reaction>
</comment>
<evidence type="ECO:0000256" key="8">
    <source>
        <dbReference type="ARBA" id="ARBA00048508"/>
    </source>
</evidence>
<dbReference type="AlphaFoldDB" id="A0A165RBH5"/>
<reference evidence="10 11" key="1">
    <citation type="journal article" date="2016" name="Mol. Biol. Evol.">
        <title>Comparative Genomics of Early-Diverging Mushroom-Forming Fungi Provides Insights into the Origins of Lignocellulose Decay Capabilities.</title>
        <authorList>
            <person name="Nagy L.G."/>
            <person name="Riley R."/>
            <person name="Tritt A."/>
            <person name="Adam C."/>
            <person name="Daum C."/>
            <person name="Floudas D."/>
            <person name="Sun H."/>
            <person name="Yadav J.S."/>
            <person name="Pangilinan J."/>
            <person name="Larsson K.H."/>
            <person name="Matsuura K."/>
            <person name="Barry K."/>
            <person name="Labutti K."/>
            <person name="Kuo R."/>
            <person name="Ohm R.A."/>
            <person name="Bhattacharya S.S."/>
            <person name="Shirouzu T."/>
            <person name="Yoshinaga Y."/>
            <person name="Martin F.M."/>
            <person name="Grigoriev I.V."/>
            <person name="Hibbett D.S."/>
        </authorList>
    </citation>
    <scope>NUCLEOTIDE SEQUENCE [LARGE SCALE GENOMIC DNA]</scope>
    <source>
        <strain evidence="10 11">L-15889</strain>
    </source>
</reference>
<keyword evidence="5" id="KW-0521">NADP</keyword>
<dbReference type="GO" id="GO:0008897">
    <property type="term" value="F:holo-[acyl-carrier-protein] synthase activity"/>
    <property type="evidence" value="ECO:0007669"/>
    <property type="project" value="InterPro"/>
</dbReference>
<proteinExistence type="inferred from homology"/>
<dbReference type="Pfam" id="PF01648">
    <property type="entry name" value="ACPS"/>
    <property type="match status" value="1"/>
</dbReference>
<name>A0A165RBH5_9APHY</name>
<dbReference type="InterPro" id="IPR000794">
    <property type="entry name" value="Beta-ketoacyl_synthase"/>
</dbReference>
<dbReference type="Gene3D" id="3.90.470.20">
    <property type="entry name" value="4'-phosphopantetheinyl transferase domain"/>
    <property type="match status" value="1"/>
</dbReference>
<dbReference type="SUPFAM" id="SSF53901">
    <property type="entry name" value="Thiolase-like"/>
    <property type="match status" value="2"/>
</dbReference>
<keyword evidence="2" id="KW-0808">Transferase</keyword>
<dbReference type="Gene3D" id="6.10.140.1410">
    <property type="match status" value="1"/>
</dbReference>
<dbReference type="Proteomes" id="UP000076727">
    <property type="component" value="Unassembled WGS sequence"/>
</dbReference>
<keyword evidence="3" id="KW-0479">Metal-binding</keyword>
<dbReference type="Pfam" id="PF02801">
    <property type="entry name" value="Ketoacyl-synt_C"/>
    <property type="match status" value="1"/>
</dbReference>
<evidence type="ECO:0000256" key="3">
    <source>
        <dbReference type="ARBA" id="ARBA00022723"/>
    </source>
</evidence>
<evidence type="ECO:0000313" key="11">
    <source>
        <dbReference type="Proteomes" id="UP000076727"/>
    </source>
</evidence>
<dbReference type="InterPro" id="IPR014030">
    <property type="entry name" value="Ketoacyl_synth_N"/>
</dbReference>
<dbReference type="InterPro" id="IPR037143">
    <property type="entry name" value="4-PPantetheinyl_Trfase_dom_sf"/>
</dbReference>
<dbReference type="GO" id="GO:0004316">
    <property type="term" value="F:3-oxoacyl-[acyl-carrier-protein] reductase (NADPH) activity"/>
    <property type="evidence" value="ECO:0007669"/>
    <property type="project" value="UniProtKB-EC"/>
</dbReference>
<evidence type="ECO:0000256" key="7">
    <source>
        <dbReference type="ARBA" id="ARBA00048237"/>
    </source>
</evidence>
<evidence type="ECO:0000256" key="1">
    <source>
        <dbReference type="ARBA" id="ARBA00008467"/>
    </source>
</evidence>
<dbReference type="GO" id="GO:0006633">
    <property type="term" value="P:fatty acid biosynthetic process"/>
    <property type="evidence" value="ECO:0007669"/>
    <property type="project" value="InterPro"/>
</dbReference>
<keyword evidence="11" id="KW-1185">Reference proteome</keyword>
<dbReference type="InterPro" id="IPR016039">
    <property type="entry name" value="Thiolase-like"/>
</dbReference>
<evidence type="ECO:0000256" key="4">
    <source>
        <dbReference type="ARBA" id="ARBA00022842"/>
    </source>
</evidence>
<evidence type="ECO:0000313" key="10">
    <source>
        <dbReference type="EMBL" id="KZT70543.1"/>
    </source>
</evidence>
<dbReference type="GO" id="GO:0000287">
    <property type="term" value="F:magnesium ion binding"/>
    <property type="evidence" value="ECO:0007669"/>
    <property type="project" value="InterPro"/>
</dbReference>
<protein>
    <submittedName>
        <fullName evidence="10">Thiolase-like protein</fullName>
    </submittedName>
</protein>
<dbReference type="GO" id="GO:0004315">
    <property type="term" value="F:3-oxoacyl-[acyl-carrier-protein] synthase activity"/>
    <property type="evidence" value="ECO:0007669"/>
    <property type="project" value="InterPro"/>
</dbReference>
<organism evidence="10 11">
    <name type="scientific">Daedalea quercina L-15889</name>
    <dbReference type="NCBI Taxonomy" id="1314783"/>
    <lineage>
        <taxon>Eukaryota</taxon>
        <taxon>Fungi</taxon>
        <taxon>Dikarya</taxon>
        <taxon>Basidiomycota</taxon>
        <taxon>Agaricomycotina</taxon>
        <taxon>Agaricomycetes</taxon>
        <taxon>Polyporales</taxon>
        <taxon>Fomitopsis</taxon>
    </lineage>
</organism>
<dbReference type="CDD" id="cd00828">
    <property type="entry name" value="elong_cond_enzymes"/>
    <property type="match status" value="1"/>
</dbReference>
<evidence type="ECO:0000259" key="9">
    <source>
        <dbReference type="PROSITE" id="PS52004"/>
    </source>
</evidence>
<evidence type="ECO:0000256" key="6">
    <source>
        <dbReference type="ARBA" id="ARBA00023002"/>
    </source>
</evidence>
<dbReference type="InterPro" id="IPR018201">
    <property type="entry name" value="Ketoacyl_synth_AS"/>
</dbReference>
<dbReference type="NCBIfam" id="TIGR00556">
    <property type="entry name" value="pantethn_trn"/>
    <property type="match status" value="1"/>
</dbReference>
<dbReference type="EMBL" id="KV429050">
    <property type="protein sequence ID" value="KZT70543.1"/>
    <property type="molecule type" value="Genomic_DNA"/>
</dbReference>
<dbReference type="InterPro" id="IPR014031">
    <property type="entry name" value="Ketoacyl_synth_C"/>
</dbReference>
<keyword evidence="6" id="KW-0560">Oxidoreductase</keyword>
<dbReference type="GO" id="GO:0005829">
    <property type="term" value="C:cytosol"/>
    <property type="evidence" value="ECO:0007669"/>
    <property type="project" value="TreeGrafter"/>
</dbReference>
<sequence>MLNMFGVTDSYELYEYMHPSEVGTSIVSGMGGTARMFKDRRDKKEVQNDILQETFIHMAAGWVNLLLMSSCGPVKIPVGACATALQSVEITCDSLLSGKAKVMLAGRYDDFSKEGSYEFTNMKATCNSETEFAVGREPTEMSRPATTTRAGFVEAQGTGVHVLMSAKTALELGCPICSIVAFTSIDKAGQSVLAPGCGALTIGREIQSKHPAPILDIGYRSRQLAFCRRQISQWLENERQLLQDKIEFRKSQGSAVNEVYVASRIADIEQEAARQEKDALSSYGMLHSTDLRVSPMRRALAVWGLTADDIGVLSIHGTGTGANEKNETHVWDDVLATIQRTPGNAVPIMAQKSLCGHSKGGSAAWQLTGLLQSVDSGIIAGNRNTDNVDSRFKDHTYLMFLLKSIHIDGICAGLMSPFGFGQVGGTCLIVNPHYLLGALEPLAYEKYKVKNLRRAHLAYKAMSEMMTNNSLVRVKEGPPFTKENEVAVMLNPLARTSYNPKTGSYAFSKLVTEPALDEANVKAIAETLTHASSTAELISSVPSWNPTFTERNFTDAEIAYSRAQPAPEVLFAAWWVGKEAVFKLLGVSSRGAGAPMKDIEILPDAAGVLTVVLHGEAKAAADAKGIAKVHLPLSHSEVRFSS</sequence>
<comment type="similarity">
    <text evidence="1">Belongs to the thiolase-like superfamily. Beta-ketoacyl-ACP synthases family.</text>
</comment>
<dbReference type="PANTHER" id="PTHR11712">
    <property type="entry name" value="POLYKETIDE SYNTHASE-RELATED"/>
    <property type="match status" value="1"/>
</dbReference>
<evidence type="ECO:0000256" key="5">
    <source>
        <dbReference type="ARBA" id="ARBA00022857"/>
    </source>
</evidence>
<comment type="catalytic activity">
    <reaction evidence="8">
        <text>a (3R)-hydroxyacyl-[ACP] + NADP(+) = a 3-oxoacyl-[ACP] + NADPH + H(+)</text>
        <dbReference type="Rhea" id="RHEA:17397"/>
        <dbReference type="Rhea" id="RHEA-COMP:9916"/>
        <dbReference type="Rhea" id="RHEA-COMP:9945"/>
        <dbReference type="ChEBI" id="CHEBI:15378"/>
        <dbReference type="ChEBI" id="CHEBI:57783"/>
        <dbReference type="ChEBI" id="CHEBI:58349"/>
        <dbReference type="ChEBI" id="CHEBI:78776"/>
        <dbReference type="ChEBI" id="CHEBI:78827"/>
        <dbReference type="EC" id="1.1.1.100"/>
    </reaction>
</comment>
<dbReference type="PROSITE" id="PS00606">
    <property type="entry name" value="KS3_1"/>
    <property type="match status" value="1"/>
</dbReference>
<gene>
    <name evidence="10" type="ORF">DAEQUDRAFT_764440</name>
</gene>
<dbReference type="InterPro" id="IPR047224">
    <property type="entry name" value="FAS_alpha_su_C"/>
</dbReference>
<dbReference type="InterPro" id="IPR004568">
    <property type="entry name" value="Ppantetheine-prot_Trfase_dom"/>
</dbReference>
<accession>A0A165RBH5</accession>
<dbReference type="PROSITE" id="PS52004">
    <property type="entry name" value="KS3_2"/>
    <property type="match status" value="1"/>
</dbReference>
<evidence type="ECO:0000256" key="2">
    <source>
        <dbReference type="ARBA" id="ARBA00022679"/>
    </source>
</evidence>
<dbReference type="GO" id="GO:0004321">
    <property type="term" value="F:fatty-acyl-CoA synthase activity"/>
    <property type="evidence" value="ECO:0007669"/>
    <property type="project" value="UniProtKB-EC"/>
</dbReference>
<dbReference type="STRING" id="1314783.A0A165RBH5"/>
<dbReference type="SUPFAM" id="SSF56214">
    <property type="entry name" value="4'-phosphopantetheinyl transferase"/>
    <property type="match status" value="1"/>
</dbReference>
<keyword evidence="4" id="KW-0460">Magnesium</keyword>
<dbReference type="Gene3D" id="3.40.47.10">
    <property type="match status" value="1"/>
</dbReference>
<dbReference type="InterPro" id="IPR008278">
    <property type="entry name" value="4-PPantetheinyl_Trfase_dom"/>
</dbReference>
<dbReference type="InterPro" id="IPR020841">
    <property type="entry name" value="PKS_Beta-ketoAc_synthase_dom"/>
</dbReference>